<comment type="subcellular location">
    <subcellularLocation>
        <location evidence="1">Cell envelope</location>
    </subcellularLocation>
</comment>
<dbReference type="PANTHER" id="PTHR33376:SF4">
    <property type="entry name" value="SIALIC ACID-BINDING PERIPLASMIC PROTEIN SIAP"/>
    <property type="match status" value="1"/>
</dbReference>
<keyword evidence="4 5" id="KW-0732">Signal</keyword>
<name>A0A433XEQ3_9HYPH</name>
<dbReference type="NCBIfam" id="NF037995">
    <property type="entry name" value="TRAP_S1"/>
    <property type="match status" value="1"/>
</dbReference>
<dbReference type="NCBIfam" id="TIGR00787">
    <property type="entry name" value="dctP"/>
    <property type="match status" value="1"/>
</dbReference>
<proteinExistence type="inferred from homology"/>
<dbReference type="Proteomes" id="UP000281547">
    <property type="component" value="Unassembled WGS sequence"/>
</dbReference>
<dbReference type="CDD" id="cd13603">
    <property type="entry name" value="PBP2_TRAP_Siap_TeaA_like"/>
    <property type="match status" value="1"/>
</dbReference>
<evidence type="ECO:0000256" key="5">
    <source>
        <dbReference type="SAM" id="SignalP"/>
    </source>
</evidence>
<evidence type="ECO:0000313" key="6">
    <source>
        <dbReference type="EMBL" id="RUT32484.1"/>
    </source>
</evidence>
<protein>
    <submittedName>
        <fullName evidence="6">TRAP transporter substrate-binding protein</fullName>
    </submittedName>
</protein>
<feature type="signal peptide" evidence="5">
    <location>
        <begin position="1"/>
        <end position="33"/>
    </location>
</feature>
<comment type="caution">
    <text evidence="6">The sequence shown here is derived from an EMBL/GenBank/DDBJ whole genome shotgun (WGS) entry which is preliminary data.</text>
</comment>
<evidence type="ECO:0000256" key="2">
    <source>
        <dbReference type="ARBA" id="ARBA00009023"/>
    </source>
</evidence>
<keyword evidence="3" id="KW-0813">Transport</keyword>
<evidence type="ECO:0000256" key="4">
    <source>
        <dbReference type="ARBA" id="ARBA00022729"/>
    </source>
</evidence>
<dbReference type="Gene3D" id="3.40.190.170">
    <property type="entry name" value="Bacterial extracellular solute-binding protein, family 7"/>
    <property type="match status" value="1"/>
</dbReference>
<organism evidence="6 7">
    <name type="scientific">Arsenicitalea aurantiaca</name>
    <dbReference type="NCBI Taxonomy" id="1783274"/>
    <lineage>
        <taxon>Bacteria</taxon>
        <taxon>Pseudomonadati</taxon>
        <taxon>Pseudomonadota</taxon>
        <taxon>Alphaproteobacteria</taxon>
        <taxon>Hyphomicrobiales</taxon>
        <taxon>Devosiaceae</taxon>
        <taxon>Arsenicitalea</taxon>
    </lineage>
</organism>
<dbReference type="GO" id="GO:0055085">
    <property type="term" value="P:transmembrane transport"/>
    <property type="evidence" value="ECO:0007669"/>
    <property type="project" value="InterPro"/>
</dbReference>
<keyword evidence="7" id="KW-1185">Reference proteome</keyword>
<dbReference type="InterPro" id="IPR004682">
    <property type="entry name" value="TRAP_DctP"/>
</dbReference>
<dbReference type="PIRSF" id="PIRSF006470">
    <property type="entry name" value="DctB"/>
    <property type="match status" value="1"/>
</dbReference>
<dbReference type="EMBL" id="RZNJ01000002">
    <property type="protein sequence ID" value="RUT32484.1"/>
    <property type="molecule type" value="Genomic_DNA"/>
</dbReference>
<comment type="similarity">
    <text evidence="2">Belongs to the bacterial solute-binding protein 7 family.</text>
</comment>
<dbReference type="AlphaFoldDB" id="A0A433XEQ3"/>
<dbReference type="InterPro" id="IPR018389">
    <property type="entry name" value="DctP_fam"/>
</dbReference>
<evidence type="ECO:0000256" key="3">
    <source>
        <dbReference type="ARBA" id="ARBA00022448"/>
    </source>
</evidence>
<reference evidence="6 7" key="1">
    <citation type="journal article" date="2016" name="Int. J. Syst. Evol. Microbiol.">
        <title>Arsenicitalea aurantiaca gen. nov., sp. nov., a new member of the family Hyphomicrobiaceae, isolated from high-arsenic sediment.</title>
        <authorList>
            <person name="Mu Y."/>
            <person name="Zhou L."/>
            <person name="Zeng X.C."/>
            <person name="Liu L."/>
            <person name="Pan Y."/>
            <person name="Chen X."/>
            <person name="Wang J."/>
            <person name="Li S."/>
            <person name="Li W.J."/>
            <person name="Wang Y."/>
        </authorList>
    </citation>
    <scope>NUCLEOTIDE SEQUENCE [LARGE SCALE GENOMIC DNA]</scope>
    <source>
        <strain evidence="6 7">42-50</strain>
    </source>
</reference>
<dbReference type="Pfam" id="PF03480">
    <property type="entry name" value="DctP"/>
    <property type="match status" value="1"/>
</dbReference>
<dbReference type="InterPro" id="IPR038404">
    <property type="entry name" value="TRAP_DctP_sf"/>
</dbReference>
<sequence length="333" mass="36331">MIMTTTLKTAFGGGLRVTLAAALLACSSVAALAATELKIGHGHSEQHSFHLALEKFAELLEEKAPGTFDVSIFANAQLGSEREMQEQLTFGGLEMTVTGVLGIYEPKLALMELPFLFRDRDHVLAAQHSEPVTNLVADLPSKGLRLVGFLENGFRNITNSVRPINAPGDVNGLKIRTPENQAQIETFRALGAQPTPMPFSELYAALRQGVVDGQENPLQNIHDGKLYEAQAHLALTGHIYNSAYVVVSEAFFQGLPADAQEALLAAADEAGEWQLYYMAERDGELLQMLRDEGMEVSEPDKDAFLEATAPAYDVFYQQYGDEARDFVTAIQGL</sequence>
<evidence type="ECO:0000256" key="1">
    <source>
        <dbReference type="ARBA" id="ARBA00004196"/>
    </source>
</evidence>
<dbReference type="GO" id="GO:0030288">
    <property type="term" value="C:outer membrane-bounded periplasmic space"/>
    <property type="evidence" value="ECO:0007669"/>
    <property type="project" value="InterPro"/>
</dbReference>
<feature type="chain" id="PRO_5019467757" evidence="5">
    <location>
        <begin position="34"/>
        <end position="333"/>
    </location>
</feature>
<dbReference type="PANTHER" id="PTHR33376">
    <property type="match status" value="1"/>
</dbReference>
<evidence type="ECO:0000313" key="7">
    <source>
        <dbReference type="Proteomes" id="UP000281547"/>
    </source>
</evidence>
<accession>A0A433XEQ3</accession>
<gene>
    <name evidence="6" type="ORF">EMQ25_04825</name>
</gene>